<reference evidence="4 5" key="1">
    <citation type="journal article" date="2009" name="Appl. Environ. Microbiol.">
        <title>Three genomes from the phylum Acidobacteria provide insight into the lifestyles of these microorganisms in soils.</title>
        <authorList>
            <person name="Ward N.L."/>
            <person name="Challacombe J.F."/>
            <person name="Janssen P.H."/>
            <person name="Henrissat B."/>
            <person name="Coutinho P.M."/>
            <person name="Wu M."/>
            <person name="Xie G."/>
            <person name="Haft D.H."/>
            <person name="Sait M."/>
            <person name="Badger J."/>
            <person name="Barabote R.D."/>
            <person name="Bradley B."/>
            <person name="Brettin T.S."/>
            <person name="Brinkac L.M."/>
            <person name="Bruce D."/>
            <person name="Creasy T."/>
            <person name="Daugherty S.C."/>
            <person name="Davidsen T.M."/>
            <person name="DeBoy R.T."/>
            <person name="Detter J.C."/>
            <person name="Dodson R.J."/>
            <person name="Durkin A.S."/>
            <person name="Ganapathy A."/>
            <person name="Gwinn-Giglio M."/>
            <person name="Han C.S."/>
            <person name="Khouri H."/>
            <person name="Kiss H."/>
            <person name="Kothari S.P."/>
            <person name="Madupu R."/>
            <person name="Nelson K.E."/>
            <person name="Nelson W.C."/>
            <person name="Paulsen I."/>
            <person name="Penn K."/>
            <person name="Ren Q."/>
            <person name="Rosovitz M.J."/>
            <person name="Selengut J.D."/>
            <person name="Shrivastava S."/>
            <person name="Sullivan S.A."/>
            <person name="Tapia R."/>
            <person name="Thompson L.S."/>
            <person name="Watkins K.L."/>
            <person name="Yang Q."/>
            <person name="Yu C."/>
            <person name="Zafar N."/>
            <person name="Zhou L."/>
            <person name="Kuske C.R."/>
        </authorList>
    </citation>
    <scope>NUCLEOTIDE SEQUENCE [LARGE SCALE GENOMIC DNA]</scope>
    <source>
        <strain evidence="4 5">Ellin345</strain>
    </source>
</reference>
<proteinExistence type="predicted"/>
<dbReference type="EnsemblBacteria" id="ABF41981">
    <property type="protein sequence ID" value="ABF41981"/>
    <property type="gene ID" value="Acid345_2980"/>
</dbReference>
<evidence type="ECO:0000313" key="5">
    <source>
        <dbReference type="Proteomes" id="UP000002432"/>
    </source>
</evidence>
<dbReference type="Proteomes" id="UP000002432">
    <property type="component" value="Chromosome"/>
</dbReference>
<accession>Q1IMB9</accession>
<dbReference type="Gene3D" id="2.60.40.10">
    <property type="entry name" value="Immunoglobulins"/>
    <property type="match status" value="1"/>
</dbReference>
<protein>
    <submittedName>
        <fullName evidence="4">Integrin-like protein</fullName>
    </submittedName>
</protein>
<evidence type="ECO:0000259" key="3">
    <source>
        <dbReference type="Pfam" id="PF16640"/>
    </source>
</evidence>
<dbReference type="HOGENOM" id="CLU_279633_0_0_0"/>
<dbReference type="InterPro" id="IPR028994">
    <property type="entry name" value="Integrin_alpha_N"/>
</dbReference>
<feature type="chain" id="PRO_5004191266" evidence="2">
    <location>
        <begin position="22"/>
        <end position="1126"/>
    </location>
</feature>
<keyword evidence="1 2" id="KW-0732">Signal</keyword>
<feature type="domain" description="Bacterial Ig-like" evidence="3">
    <location>
        <begin position="762"/>
        <end position="848"/>
    </location>
</feature>
<evidence type="ECO:0000256" key="1">
    <source>
        <dbReference type="ARBA" id="ARBA00022729"/>
    </source>
</evidence>
<sequence>MRQVAAVSFFLVFTAVFSAYSQDLTQAKRTPAASGSTQPNVFLTPKQYPAGPSGVTSIAKGDFNNDSYMDVAVTNVSGTITVLLGKGDGTFQAPVSYPALSSPVSIAAADLNGDGKLDLAVANSGSGSISVFLGNGDGTFQSHTDVAVGTSVQMLTVADFNGDGKPDLAVLVDGMVSVLIGKGDATFNAIGEYAKPCATYLATGDFNGDGKTDIVAGRQCVLLGNGDGTFQPPVGSQKIGNTVSTAVGDINGDGKLDLIEGGIGDSDGTPRALVVVLLGNGDGTFQPPQGFFGYGSGVQGLLLADVNGDSHPDIVLSSSENVEVVNGKGDGTFEPGVLYPVGNRPVAGGLVLSDFTGSGRLDLAVLTSCANPSICGDGAVTLLRGKGDGTYVAPASYYIFEGDERFDAVGGWVAVGDFDGDGKLDVLEVFDTRAFISLGNGDGTVQTGQRYYQVAYQSDGAVVGDFNGDGKLDAAILHSCDVFYSDPGPGNPPPYCVSAGSVGVLLGNGNGTWQRWPESLYFGVGDTPTSIATGDFNQDGKLDLVVSDGANAYILLGNGDGTFPVHQAYPTGAAADYLNPFLPNAQSVVVGDFNGDGAPDVAVSNSDGGIAVLLGNGDGTLRAPQLFPAIKSSQSLAIGDLNRDGKLDIVASDGSGSISIFLGNGDGTFQTSKVYAAVGSQSVTVGDFNGDGILDVASGTGHTVSLLLGNGDGSLQPPVNYIVGLSATGLAAGDFNGDGALDLVTEDFSILLNRQGTQLNVQSSRNPSNVGQPVTFTVTSAASLPETGLPSGTITLRDGSTVLGESGVSGVFDVKVSGLTAGTHQITATYSGDNNFQPHTTAILTEHVGAPATMISPALGSILTSTTVTFAWKAAAGASQYSLYLGTKPGRDDLGYVNAHSSTSATVKNLPSTGSSLYVTLFSLVGGVYYSNSYTYILPGTPAKAKMTSPLPGTMLVGKDATFTWSHGTGVTYYSLYVGTKGYGTHDLDFINATTTSASVSNLPADGSTIYVQVNSYIDGAWTSQSYTYISGSGTPAPATMISPTPGSSISGNSATFTWTSGVGVSEFSLYVGTGGVGSHNIAFIETGTTSATVTGLPATGATIYVRLNSFVNGAWQWVDYSYRNP</sequence>
<gene>
    <name evidence="4" type="ordered locus">Acid345_2980</name>
</gene>
<dbReference type="RefSeq" id="WP_011523782.1">
    <property type="nucleotide sequence ID" value="NC_008009.1"/>
</dbReference>
<dbReference type="EMBL" id="CP000360">
    <property type="protein sequence ID" value="ABF41981.1"/>
    <property type="molecule type" value="Genomic_DNA"/>
</dbReference>
<dbReference type="eggNOG" id="COG2373">
    <property type="taxonomic scope" value="Bacteria"/>
</dbReference>
<evidence type="ECO:0000256" key="2">
    <source>
        <dbReference type="SAM" id="SignalP"/>
    </source>
</evidence>
<dbReference type="InterPro" id="IPR013517">
    <property type="entry name" value="FG-GAP"/>
</dbReference>
<dbReference type="Gene3D" id="2.130.10.130">
    <property type="entry name" value="Integrin alpha, N-terminal"/>
    <property type="match status" value="3"/>
</dbReference>
<evidence type="ECO:0000313" key="4">
    <source>
        <dbReference type="EMBL" id="ABF41981.1"/>
    </source>
</evidence>
<dbReference type="AlphaFoldDB" id="Q1IMB9"/>
<dbReference type="STRING" id="204669.Acid345_2980"/>
<keyword evidence="5" id="KW-1185">Reference proteome</keyword>
<dbReference type="PROSITE" id="PS00018">
    <property type="entry name" value="EF_HAND_1"/>
    <property type="match status" value="1"/>
</dbReference>
<dbReference type="SUPFAM" id="SSF69318">
    <property type="entry name" value="Integrin alpha N-terminal domain"/>
    <property type="match status" value="2"/>
</dbReference>
<dbReference type="Pfam" id="PF16640">
    <property type="entry name" value="Big_3_5"/>
    <property type="match status" value="1"/>
</dbReference>
<feature type="signal peptide" evidence="2">
    <location>
        <begin position="1"/>
        <end position="21"/>
    </location>
</feature>
<dbReference type="InterPro" id="IPR018247">
    <property type="entry name" value="EF_Hand_1_Ca_BS"/>
</dbReference>
<dbReference type="InterPro" id="IPR013783">
    <property type="entry name" value="Ig-like_fold"/>
</dbReference>
<dbReference type="GO" id="GO:0007229">
    <property type="term" value="P:integrin-mediated signaling pathway"/>
    <property type="evidence" value="ECO:0007669"/>
    <property type="project" value="UniProtKB-KW"/>
</dbReference>
<dbReference type="PANTHER" id="PTHR46580">
    <property type="entry name" value="SENSOR KINASE-RELATED"/>
    <property type="match status" value="1"/>
</dbReference>
<name>Q1IMB9_KORVE</name>
<keyword evidence="4" id="KW-0401">Integrin</keyword>
<organism evidence="4 5">
    <name type="scientific">Koribacter versatilis (strain Ellin345)</name>
    <dbReference type="NCBI Taxonomy" id="204669"/>
    <lineage>
        <taxon>Bacteria</taxon>
        <taxon>Pseudomonadati</taxon>
        <taxon>Acidobacteriota</taxon>
        <taxon>Terriglobia</taxon>
        <taxon>Terriglobales</taxon>
        <taxon>Candidatus Korobacteraceae</taxon>
        <taxon>Candidatus Korobacter</taxon>
    </lineage>
</organism>
<dbReference type="eggNOG" id="COG2931">
    <property type="taxonomic scope" value="Bacteria"/>
</dbReference>
<dbReference type="Gene3D" id="2.30.30.100">
    <property type="match status" value="4"/>
</dbReference>
<dbReference type="eggNOG" id="COG3391">
    <property type="taxonomic scope" value="Bacteria"/>
</dbReference>
<dbReference type="Pfam" id="PF13517">
    <property type="entry name" value="FG-GAP_3"/>
    <property type="match status" value="7"/>
</dbReference>
<dbReference type="InterPro" id="IPR032109">
    <property type="entry name" value="Big_3_5"/>
</dbReference>
<dbReference type="Gene3D" id="2.40.128.340">
    <property type="match status" value="1"/>
</dbReference>
<dbReference type="KEGG" id="aba:Acid345_2980"/>